<evidence type="ECO:0000256" key="3">
    <source>
        <dbReference type="SAM" id="MobiDB-lite"/>
    </source>
</evidence>
<gene>
    <name evidence="4" type="ORF">SAMN04487818_104570</name>
</gene>
<dbReference type="CDD" id="cd04496">
    <property type="entry name" value="SSB_OBF"/>
    <property type="match status" value="1"/>
</dbReference>
<dbReference type="Gene3D" id="2.40.50.140">
    <property type="entry name" value="Nucleic acid-binding proteins"/>
    <property type="match status" value="1"/>
</dbReference>
<evidence type="ECO:0000313" key="5">
    <source>
        <dbReference type="Proteomes" id="UP000199051"/>
    </source>
</evidence>
<dbReference type="PROSITE" id="PS50935">
    <property type="entry name" value="SSB"/>
    <property type="match status" value="1"/>
</dbReference>
<proteinExistence type="predicted"/>
<dbReference type="STRING" id="155974.SAMN04487818_104570"/>
<keyword evidence="5" id="KW-1185">Reference proteome</keyword>
<evidence type="ECO:0000256" key="1">
    <source>
        <dbReference type="ARBA" id="ARBA00023125"/>
    </source>
</evidence>
<organism evidence="4 5">
    <name type="scientific">Actinokineospora terrae</name>
    <dbReference type="NCBI Taxonomy" id="155974"/>
    <lineage>
        <taxon>Bacteria</taxon>
        <taxon>Bacillati</taxon>
        <taxon>Actinomycetota</taxon>
        <taxon>Actinomycetes</taxon>
        <taxon>Pseudonocardiales</taxon>
        <taxon>Pseudonocardiaceae</taxon>
        <taxon>Actinokineospora</taxon>
    </lineage>
</organism>
<protein>
    <submittedName>
        <fullName evidence="4">Single-strand DNA-binding protein</fullName>
    </submittedName>
</protein>
<dbReference type="AlphaFoldDB" id="A0A1H9R4H5"/>
<keyword evidence="1 2" id="KW-0238">DNA-binding</keyword>
<dbReference type="Proteomes" id="UP000199051">
    <property type="component" value="Unassembled WGS sequence"/>
</dbReference>
<feature type="region of interest" description="Disordered" evidence="3">
    <location>
        <begin position="121"/>
        <end position="140"/>
    </location>
</feature>
<dbReference type="InterPro" id="IPR012340">
    <property type="entry name" value="NA-bd_OB-fold"/>
</dbReference>
<dbReference type="EMBL" id="FOGI01000004">
    <property type="protein sequence ID" value="SER67507.1"/>
    <property type="molecule type" value="Genomic_DNA"/>
</dbReference>
<dbReference type="RefSeq" id="WP_092777212.1">
    <property type="nucleotide sequence ID" value="NZ_FOGI01000004.1"/>
</dbReference>
<accession>A0A1H9R4H5</accession>
<dbReference type="GO" id="GO:0003697">
    <property type="term" value="F:single-stranded DNA binding"/>
    <property type="evidence" value="ECO:0007669"/>
    <property type="project" value="InterPro"/>
</dbReference>
<dbReference type="SUPFAM" id="SSF50249">
    <property type="entry name" value="Nucleic acid-binding proteins"/>
    <property type="match status" value="1"/>
</dbReference>
<evidence type="ECO:0000256" key="2">
    <source>
        <dbReference type="PROSITE-ProRule" id="PRU00252"/>
    </source>
</evidence>
<sequence>MNETMITLVGRVTGEVTHRRYGDDKDLVRFRLFTKERRYDPDQRTWVNANPMYFTVNCWDTLGAAVRKTLRPGARVVVHGKLSLRQYDNGDKQRFDAKVDARSIGADLVFQEVAIEHEEWTGPAEPLTQLDRPAPAALAA</sequence>
<name>A0A1H9R4H5_9PSEU</name>
<reference evidence="5" key="1">
    <citation type="submission" date="2016-10" db="EMBL/GenBank/DDBJ databases">
        <authorList>
            <person name="Varghese N."/>
            <person name="Submissions S."/>
        </authorList>
    </citation>
    <scope>NUCLEOTIDE SEQUENCE [LARGE SCALE GENOMIC DNA]</scope>
    <source>
        <strain evidence="5">DSM 44260</strain>
    </source>
</reference>
<dbReference type="Pfam" id="PF00436">
    <property type="entry name" value="SSB"/>
    <property type="match status" value="1"/>
</dbReference>
<evidence type="ECO:0000313" key="4">
    <source>
        <dbReference type="EMBL" id="SER67507.1"/>
    </source>
</evidence>
<dbReference type="InterPro" id="IPR000424">
    <property type="entry name" value="Primosome_PriB/ssb"/>
</dbReference>